<keyword evidence="1" id="KW-0472">Membrane</keyword>
<proteinExistence type="predicted"/>
<name>A0ABT6FVC1_9FLAO</name>
<feature type="chain" id="PRO_5045368932" evidence="2">
    <location>
        <begin position="26"/>
        <end position="436"/>
    </location>
</feature>
<evidence type="ECO:0000313" key="3">
    <source>
        <dbReference type="EMBL" id="MDG3587201.1"/>
    </source>
</evidence>
<comment type="caution">
    <text evidence="3">The sequence shown here is derived from an EMBL/GenBank/DDBJ whole genome shotgun (WGS) entry which is preliminary data.</text>
</comment>
<keyword evidence="2" id="KW-0732">Signal</keyword>
<accession>A0ABT6FVC1</accession>
<evidence type="ECO:0000256" key="2">
    <source>
        <dbReference type="SAM" id="SignalP"/>
    </source>
</evidence>
<organism evidence="3 4">
    <name type="scientific">Galbibacter pacificus</name>
    <dbReference type="NCBI Taxonomy" id="2996052"/>
    <lineage>
        <taxon>Bacteria</taxon>
        <taxon>Pseudomonadati</taxon>
        <taxon>Bacteroidota</taxon>
        <taxon>Flavobacteriia</taxon>
        <taxon>Flavobacteriales</taxon>
        <taxon>Flavobacteriaceae</taxon>
        <taxon>Galbibacter</taxon>
    </lineage>
</organism>
<keyword evidence="1" id="KW-1133">Transmembrane helix</keyword>
<feature type="transmembrane region" description="Helical" evidence="1">
    <location>
        <begin position="314"/>
        <end position="336"/>
    </location>
</feature>
<protein>
    <submittedName>
        <fullName evidence="3">BatD family protein</fullName>
    </submittedName>
</protein>
<keyword evidence="1" id="KW-0812">Transmembrane</keyword>
<sequence>MKRLGKVNYILFLSFLFLGTQCLQAQSVWSSVQVNKKSVYVGEPVQVSITVYTSTWFTKGLDLGNITVNGAFTVYFRPVSRSFMQNGKNYSGVELIYHVFPFSDDDIQFPSLDIEVETPPPGGYKGVKRVVKSKAVTINVKPIPANFKHSEWLVATSLNVSERWSGSTKNVKVGDVLERTITRNAGWTVAELIPPTEWDSLPHVSIYPGRSEIHSNKSKTAISAQRTETVRYLFEEEGDVTIPDKVYTWYNSYHKKLYKRTLKGMTVHVGPNPDLGMLESVRDSLMFQQQEIVANENKNETKTLTILGLSPKQFVIATLGALLLLLLLFRFFKWLLKYIKARRKAYLHSELYYFNRLKKAIRSKDELQIKNAMYRWIDELDLKEPNINYLIIACGSESSIDKTALATTLTLKNVKELRKNYLLREEHQKKIFWINP</sequence>
<dbReference type="Proteomes" id="UP001153642">
    <property type="component" value="Unassembled WGS sequence"/>
</dbReference>
<dbReference type="EMBL" id="JAPMUA010000006">
    <property type="protein sequence ID" value="MDG3587201.1"/>
    <property type="molecule type" value="Genomic_DNA"/>
</dbReference>
<evidence type="ECO:0000313" key="4">
    <source>
        <dbReference type="Proteomes" id="UP001153642"/>
    </source>
</evidence>
<reference evidence="3" key="1">
    <citation type="submission" date="2022-11" db="EMBL/GenBank/DDBJ databases">
        <title>High-quality draft genome sequence of Galbibacter sp. strain CMA-7.</title>
        <authorList>
            <person name="Wei L."/>
            <person name="Dong C."/>
            <person name="Shao Z."/>
        </authorList>
    </citation>
    <scope>NUCLEOTIDE SEQUENCE</scope>
    <source>
        <strain evidence="3">CMA-7</strain>
    </source>
</reference>
<evidence type="ECO:0000256" key="1">
    <source>
        <dbReference type="SAM" id="Phobius"/>
    </source>
</evidence>
<keyword evidence="4" id="KW-1185">Reference proteome</keyword>
<dbReference type="RefSeq" id="WP_277901088.1">
    <property type="nucleotide sequence ID" value="NZ_JAPMUA010000006.1"/>
</dbReference>
<gene>
    <name evidence="3" type="ORF">OSR52_15105</name>
</gene>
<dbReference type="InterPro" id="IPR025738">
    <property type="entry name" value="BatD"/>
</dbReference>
<dbReference type="Pfam" id="PF13584">
    <property type="entry name" value="BatD"/>
    <property type="match status" value="1"/>
</dbReference>
<dbReference type="PANTHER" id="PTHR40940:SF1">
    <property type="entry name" value="PROTEIN BATD"/>
    <property type="match status" value="1"/>
</dbReference>
<feature type="signal peptide" evidence="2">
    <location>
        <begin position="1"/>
        <end position="25"/>
    </location>
</feature>
<dbReference type="PANTHER" id="PTHR40940">
    <property type="entry name" value="PROTEIN BATD-RELATED"/>
    <property type="match status" value="1"/>
</dbReference>